<dbReference type="Gene3D" id="3.80.10.10">
    <property type="entry name" value="Ribonuclease Inhibitor"/>
    <property type="match status" value="1"/>
</dbReference>
<dbReference type="EMBL" id="JH711575">
    <property type="protein sequence ID" value="EIW84601.1"/>
    <property type="molecule type" value="Genomic_DNA"/>
</dbReference>
<protein>
    <submittedName>
        <fullName evidence="2">Uncharacterized protein</fullName>
    </submittedName>
</protein>
<dbReference type="OrthoDB" id="2884925at2759"/>
<gene>
    <name evidence="2" type="ORF">CONPUDRAFT_71321</name>
</gene>
<dbReference type="InterPro" id="IPR032675">
    <property type="entry name" value="LRR_dom_sf"/>
</dbReference>
<evidence type="ECO:0000256" key="1">
    <source>
        <dbReference type="SAM" id="MobiDB-lite"/>
    </source>
</evidence>
<comment type="caution">
    <text evidence="2">The sequence shown here is derived from an EMBL/GenBank/DDBJ whole genome shotgun (WGS) entry which is preliminary data.</text>
</comment>
<dbReference type="KEGG" id="cput:CONPUDRAFT_71321"/>
<accession>A0A5M3N139</accession>
<sequence length="600" mass="67967">MSLTSTIVRREENTSGTSRPTIGKDVSATASSLDPEITRSNVFKALIDSVGVDHCQAMSSHAAASLEAGDLRRFLNDASLMIRDMEYAVSSLNGLEDSGHTSTRYLSAVGRVPVEILTEIFLLARTRPQLSHPAVKQGFHASWNVAQLWNIVHVRGTSETLGWGRRGPDEMLSRTRSAIPHLVVDLRQAPTELLQRCISGRLSAFESRCRGVDLCAFSGDLSNRTSFRYSNARVWLARFRQLERLTLVGCQLDVDPVCLSVDWQRLTHLHVHLQAGRDVNTFLSVSQLPNLCVLVLDCYGVFLDGPSLFANYPNLADFFLYGAVFWHSRQFTHERLERVCIDPSRYGSDRHAGGFLDVATLPSLTELAIPYNSTAEGHLTGLLRRSECQLNRLQLIGSSEQEDECCETPAREMGERLKIPEVEYDVRCGDTEMMRELRAKWYELSKRWMIHDVTYSGFGLENIGLTAAVLVSQRPFTVCMELWAVAWLLPSADAEIPYRAQMLRLSMEVPQIRTVHRVIESQHDVTGWDPEQLYTEIRVDMTQIYYELLTDFLRSVRINEDKYNLGLIRRLSGEVVKYGPMRLKQRLGLPKKYAPVWTAH</sequence>
<organism evidence="2 3">
    <name type="scientific">Coniophora puteana (strain RWD-64-598)</name>
    <name type="common">Brown rot fungus</name>
    <dbReference type="NCBI Taxonomy" id="741705"/>
    <lineage>
        <taxon>Eukaryota</taxon>
        <taxon>Fungi</taxon>
        <taxon>Dikarya</taxon>
        <taxon>Basidiomycota</taxon>
        <taxon>Agaricomycotina</taxon>
        <taxon>Agaricomycetes</taxon>
        <taxon>Agaricomycetidae</taxon>
        <taxon>Boletales</taxon>
        <taxon>Coniophorineae</taxon>
        <taxon>Coniophoraceae</taxon>
        <taxon>Coniophora</taxon>
    </lineage>
</organism>
<name>A0A5M3N139_CONPW</name>
<dbReference type="Proteomes" id="UP000053558">
    <property type="component" value="Unassembled WGS sequence"/>
</dbReference>
<dbReference type="RefSeq" id="XP_007765449.1">
    <property type="nucleotide sequence ID" value="XM_007767259.1"/>
</dbReference>
<dbReference type="SUPFAM" id="SSF52047">
    <property type="entry name" value="RNI-like"/>
    <property type="match status" value="1"/>
</dbReference>
<reference evidence="3" key="1">
    <citation type="journal article" date="2012" name="Science">
        <title>The Paleozoic origin of enzymatic lignin decomposition reconstructed from 31 fungal genomes.</title>
        <authorList>
            <person name="Floudas D."/>
            <person name="Binder M."/>
            <person name="Riley R."/>
            <person name="Barry K."/>
            <person name="Blanchette R.A."/>
            <person name="Henrissat B."/>
            <person name="Martinez A.T."/>
            <person name="Otillar R."/>
            <person name="Spatafora J.W."/>
            <person name="Yadav J.S."/>
            <person name="Aerts A."/>
            <person name="Benoit I."/>
            <person name="Boyd A."/>
            <person name="Carlson A."/>
            <person name="Copeland A."/>
            <person name="Coutinho P.M."/>
            <person name="de Vries R.P."/>
            <person name="Ferreira P."/>
            <person name="Findley K."/>
            <person name="Foster B."/>
            <person name="Gaskell J."/>
            <person name="Glotzer D."/>
            <person name="Gorecki P."/>
            <person name="Heitman J."/>
            <person name="Hesse C."/>
            <person name="Hori C."/>
            <person name="Igarashi K."/>
            <person name="Jurgens J.A."/>
            <person name="Kallen N."/>
            <person name="Kersten P."/>
            <person name="Kohler A."/>
            <person name="Kuees U."/>
            <person name="Kumar T.K.A."/>
            <person name="Kuo A."/>
            <person name="LaButti K."/>
            <person name="Larrondo L.F."/>
            <person name="Lindquist E."/>
            <person name="Ling A."/>
            <person name="Lombard V."/>
            <person name="Lucas S."/>
            <person name="Lundell T."/>
            <person name="Martin R."/>
            <person name="McLaughlin D.J."/>
            <person name="Morgenstern I."/>
            <person name="Morin E."/>
            <person name="Murat C."/>
            <person name="Nagy L.G."/>
            <person name="Nolan M."/>
            <person name="Ohm R.A."/>
            <person name="Patyshakuliyeva A."/>
            <person name="Rokas A."/>
            <person name="Ruiz-Duenas F.J."/>
            <person name="Sabat G."/>
            <person name="Salamov A."/>
            <person name="Samejima M."/>
            <person name="Schmutz J."/>
            <person name="Slot J.C."/>
            <person name="St John F."/>
            <person name="Stenlid J."/>
            <person name="Sun H."/>
            <person name="Sun S."/>
            <person name="Syed K."/>
            <person name="Tsang A."/>
            <person name="Wiebenga A."/>
            <person name="Young D."/>
            <person name="Pisabarro A."/>
            <person name="Eastwood D.C."/>
            <person name="Martin F."/>
            <person name="Cullen D."/>
            <person name="Grigoriev I.V."/>
            <person name="Hibbett D.S."/>
        </authorList>
    </citation>
    <scope>NUCLEOTIDE SEQUENCE [LARGE SCALE GENOMIC DNA]</scope>
    <source>
        <strain evidence="3">RWD-64-598 SS2</strain>
    </source>
</reference>
<evidence type="ECO:0000313" key="2">
    <source>
        <dbReference type="EMBL" id="EIW84601.1"/>
    </source>
</evidence>
<keyword evidence="3" id="KW-1185">Reference proteome</keyword>
<evidence type="ECO:0000313" key="3">
    <source>
        <dbReference type="Proteomes" id="UP000053558"/>
    </source>
</evidence>
<proteinExistence type="predicted"/>
<dbReference type="GeneID" id="19208913"/>
<dbReference type="AlphaFoldDB" id="A0A5M3N139"/>
<feature type="region of interest" description="Disordered" evidence="1">
    <location>
        <begin position="1"/>
        <end position="26"/>
    </location>
</feature>